<dbReference type="PANTHER" id="PTHR32044">
    <property type="entry name" value="GLUCOMANNAN 4-BETA-MANNOSYLTRANSFERASE 9"/>
    <property type="match status" value="1"/>
</dbReference>
<evidence type="ECO:0000256" key="6">
    <source>
        <dbReference type="SAM" id="MobiDB-lite"/>
    </source>
</evidence>
<evidence type="ECO:0000256" key="4">
    <source>
        <dbReference type="ARBA" id="ARBA00022989"/>
    </source>
</evidence>
<comment type="caution">
    <text evidence="9">The sequence shown here is derived from an EMBL/GenBank/DDBJ whole genome shotgun (WGS) entry which is preliminary data.</text>
</comment>
<evidence type="ECO:0000259" key="8">
    <source>
        <dbReference type="Pfam" id="PF13632"/>
    </source>
</evidence>
<accession>A0ABQ6CXR8</accession>
<organism evidence="9 10">
    <name type="scientific">Labrys miyagiensis</name>
    <dbReference type="NCBI Taxonomy" id="346912"/>
    <lineage>
        <taxon>Bacteria</taxon>
        <taxon>Pseudomonadati</taxon>
        <taxon>Pseudomonadota</taxon>
        <taxon>Alphaproteobacteria</taxon>
        <taxon>Hyphomicrobiales</taxon>
        <taxon>Xanthobacteraceae</taxon>
        <taxon>Labrys</taxon>
    </lineage>
</organism>
<feature type="region of interest" description="Disordered" evidence="6">
    <location>
        <begin position="54"/>
        <end position="99"/>
    </location>
</feature>
<evidence type="ECO:0000256" key="2">
    <source>
        <dbReference type="ARBA" id="ARBA00022679"/>
    </source>
</evidence>
<keyword evidence="10" id="KW-1185">Reference proteome</keyword>
<dbReference type="EMBL" id="BSPC01000069">
    <property type="protein sequence ID" value="GLS23016.1"/>
    <property type="molecule type" value="Genomic_DNA"/>
</dbReference>
<dbReference type="InterPro" id="IPR001173">
    <property type="entry name" value="Glyco_trans_2-like"/>
</dbReference>
<evidence type="ECO:0000256" key="7">
    <source>
        <dbReference type="SAM" id="Phobius"/>
    </source>
</evidence>
<keyword evidence="2" id="KW-0808">Transferase</keyword>
<dbReference type="Proteomes" id="UP001156882">
    <property type="component" value="Unassembled WGS sequence"/>
</dbReference>
<evidence type="ECO:0000313" key="9">
    <source>
        <dbReference type="EMBL" id="GLS23016.1"/>
    </source>
</evidence>
<keyword evidence="5 7" id="KW-0472">Membrane</keyword>
<evidence type="ECO:0000256" key="3">
    <source>
        <dbReference type="ARBA" id="ARBA00022692"/>
    </source>
</evidence>
<feature type="transmembrane region" description="Helical" evidence="7">
    <location>
        <begin position="378"/>
        <end position="398"/>
    </location>
</feature>
<dbReference type="SUPFAM" id="SSF53448">
    <property type="entry name" value="Nucleotide-diphospho-sugar transferases"/>
    <property type="match status" value="1"/>
</dbReference>
<gene>
    <name evidence="9" type="ORF">GCM10007874_60360</name>
</gene>
<feature type="domain" description="Glycosyltransferase 2-like" evidence="8">
    <location>
        <begin position="209"/>
        <end position="397"/>
    </location>
</feature>
<dbReference type="InterPro" id="IPR029044">
    <property type="entry name" value="Nucleotide-diphossugar_trans"/>
</dbReference>
<dbReference type="PANTHER" id="PTHR32044:SF80">
    <property type="entry name" value="XYLOGLUCAN GLYCOSYLTRANSFERASE 2-RELATED"/>
    <property type="match status" value="1"/>
</dbReference>
<sequence>MIPFVDTIGLLAGVFLLTLLAQHLRLALRARGYRPPPQVDEVLLGTCFDAESATNPSPTAGKVASRSDDGRGRVAQPSLFRDSSRHSPPPDLAALGHPPRSRGGIAAPFSAAVAPHDALPAILLQIPLYNEAASVEGALACALALDWPADKLTIQLLDDSTDETSALAAAALARLPPGGPEVQHIRRANRHGFKAGALAEGLQCSEAPLIAILDADFRAPADWLKQAAAALAADENAAFAQFRFEFANRDLNWMTRGQQLSVDAHFLAEQAGRQAGGEPFQFNGTGAVWRRAAIEAAGGWSPDTQAEDLDLTFRAYAAGWHGLLLLDPPLACEAPADLASWRAQQARWSTGFVQVAGKALPLVWRSDWRLSARLGSSLLLGLQLGLPAFLVAAAAFILDVLVRGFGPVHGTILCLVALIVAGAAVAITLPPFRRLRRGGIIRYGAVLVMIPVLLGFMALANSASVVIAPFKRRHDFVRTPKTGDR</sequence>
<dbReference type="Gene3D" id="3.90.550.10">
    <property type="entry name" value="Spore Coat Polysaccharide Biosynthesis Protein SpsA, Chain A"/>
    <property type="match status" value="1"/>
</dbReference>
<keyword evidence="4 7" id="KW-1133">Transmembrane helix</keyword>
<evidence type="ECO:0000256" key="5">
    <source>
        <dbReference type="ARBA" id="ARBA00023136"/>
    </source>
</evidence>
<feature type="transmembrane region" description="Helical" evidence="7">
    <location>
        <begin position="410"/>
        <end position="429"/>
    </location>
</feature>
<protein>
    <recommendedName>
        <fullName evidence="8">Glycosyltransferase 2-like domain-containing protein</fullName>
    </recommendedName>
</protein>
<keyword evidence="3 7" id="KW-0812">Transmembrane</keyword>
<evidence type="ECO:0000313" key="10">
    <source>
        <dbReference type="Proteomes" id="UP001156882"/>
    </source>
</evidence>
<reference evidence="10" key="1">
    <citation type="journal article" date="2019" name="Int. J. Syst. Evol. Microbiol.">
        <title>The Global Catalogue of Microorganisms (GCM) 10K type strain sequencing project: providing services to taxonomists for standard genome sequencing and annotation.</title>
        <authorList>
            <consortium name="The Broad Institute Genomics Platform"/>
            <consortium name="The Broad Institute Genome Sequencing Center for Infectious Disease"/>
            <person name="Wu L."/>
            <person name="Ma J."/>
        </authorList>
    </citation>
    <scope>NUCLEOTIDE SEQUENCE [LARGE SCALE GENOMIC DNA]</scope>
    <source>
        <strain evidence="10">NBRC 101365</strain>
    </source>
</reference>
<dbReference type="Pfam" id="PF13632">
    <property type="entry name" value="Glyco_trans_2_3"/>
    <property type="match status" value="1"/>
</dbReference>
<proteinExistence type="predicted"/>
<name>A0ABQ6CXR8_9HYPH</name>
<feature type="transmembrane region" description="Helical" evidence="7">
    <location>
        <begin position="441"/>
        <end position="468"/>
    </location>
</feature>
<dbReference type="RefSeq" id="WP_284315954.1">
    <property type="nucleotide sequence ID" value="NZ_BSPC01000069.1"/>
</dbReference>
<evidence type="ECO:0000256" key="1">
    <source>
        <dbReference type="ARBA" id="ARBA00004653"/>
    </source>
</evidence>
<comment type="subcellular location">
    <subcellularLocation>
        <location evidence="1">Golgi apparatus membrane</location>
        <topology evidence="1">Multi-pass membrane protein</topology>
    </subcellularLocation>
</comment>